<dbReference type="CDD" id="cd07344">
    <property type="entry name" value="M48_yhfN_like"/>
    <property type="match status" value="1"/>
</dbReference>
<name>A0A397Q2N6_9HYPH</name>
<dbReference type="PANTHER" id="PTHR30399">
    <property type="entry name" value="UNCHARACTERIZED PROTEIN YGJP"/>
    <property type="match status" value="1"/>
</dbReference>
<evidence type="ECO:0000313" key="3">
    <source>
        <dbReference type="Proteomes" id="UP000266273"/>
    </source>
</evidence>
<organism evidence="2 3">
    <name type="scientific">Dichotomicrobium thermohalophilum</name>
    <dbReference type="NCBI Taxonomy" id="933063"/>
    <lineage>
        <taxon>Bacteria</taxon>
        <taxon>Pseudomonadati</taxon>
        <taxon>Pseudomonadota</taxon>
        <taxon>Alphaproteobacteria</taxon>
        <taxon>Hyphomicrobiales</taxon>
        <taxon>Hyphomicrobiaceae</taxon>
        <taxon>Dichotomicrobium</taxon>
    </lineage>
</organism>
<dbReference type="PANTHER" id="PTHR30399:SF1">
    <property type="entry name" value="UTP PYROPHOSPHATASE"/>
    <property type="match status" value="1"/>
</dbReference>
<dbReference type="InterPro" id="IPR002725">
    <property type="entry name" value="YgjP-like_metallopeptidase"/>
</dbReference>
<protein>
    <recommendedName>
        <fullName evidence="1">YgjP-like metallopeptidase domain-containing protein</fullName>
    </recommendedName>
</protein>
<dbReference type="InterPro" id="IPR053136">
    <property type="entry name" value="UTP_pyrophosphatase-like"/>
</dbReference>
<accession>A0A397Q2N6</accession>
<dbReference type="EMBL" id="QXDF01000001">
    <property type="protein sequence ID" value="RIA55402.1"/>
    <property type="molecule type" value="Genomic_DNA"/>
</dbReference>
<gene>
    <name evidence="2" type="ORF">BXY53_0467</name>
</gene>
<keyword evidence="3" id="KW-1185">Reference proteome</keyword>
<dbReference type="Proteomes" id="UP000266273">
    <property type="component" value="Unassembled WGS sequence"/>
</dbReference>
<sequence length="265" mass="29744">MDMLHAGAVAGGAATNQVKIKGLDCPLEIRHSPRATRLSLKVSHTRRAAILTLPRRARLEDAGDFVARHLDWLRDQTRKLPQPVPLACGAVIPLRGMAHKVEFIGPVRSESVVMPEGEGDGVWQGYWADREVTEAALPRLRVSGEPDHAPRRLADWLKAQARADLSERVAHHAGALDVAPKRISVRDQSTRWGSCSCSGSLSFSWRLIFAPAFVLDYVAAHEVAHLREMNHGPRFWRLVRDTMPEMNAARRWLREYGAELHRFQI</sequence>
<dbReference type="RefSeq" id="WP_245410331.1">
    <property type="nucleotide sequence ID" value="NZ_QXDF01000001.1"/>
</dbReference>
<feature type="domain" description="YgjP-like metallopeptidase" evidence="1">
    <location>
        <begin position="37"/>
        <end position="255"/>
    </location>
</feature>
<comment type="caution">
    <text evidence="2">The sequence shown here is derived from an EMBL/GenBank/DDBJ whole genome shotgun (WGS) entry which is preliminary data.</text>
</comment>
<dbReference type="Gene3D" id="3.30.2010.10">
    <property type="entry name" value="Metalloproteases ('zincins'), catalytic domain"/>
    <property type="match status" value="1"/>
</dbReference>
<evidence type="ECO:0000259" key="1">
    <source>
        <dbReference type="Pfam" id="PF01863"/>
    </source>
</evidence>
<reference evidence="2 3" key="1">
    <citation type="submission" date="2018-08" db="EMBL/GenBank/DDBJ databases">
        <title>Genomic Encyclopedia of Archaeal and Bacterial Type Strains, Phase II (KMG-II): from individual species to whole genera.</title>
        <authorList>
            <person name="Goeker M."/>
        </authorList>
    </citation>
    <scope>NUCLEOTIDE SEQUENCE [LARGE SCALE GENOMIC DNA]</scope>
    <source>
        <strain evidence="2 3">DSM 5002</strain>
    </source>
</reference>
<evidence type="ECO:0000313" key="2">
    <source>
        <dbReference type="EMBL" id="RIA55402.1"/>
    </source>
</evidence>
<dbReference type="AlphaFoldDB" id="A0A397Q2N6"/>
<proteinExistence type="predicted"/>
<dbReference type="Pfam" id="PF01863">
    <property type="entry name" value="YgjP-like"/>
    <property type="match status" value="1"/>
</dbReference>